<keyword evidence="1" id="KW-0328">Glycosyltransferase</keyword>
<dbReference type="InterPro" id="IPR028098">
    <property type="entry name" value="Glyco_trans_4-like_N"/>
</dbReference>
<sequence>MGGLIKYLPYFGWEPIVLTNKPSPELNKFKVVTVPYDDSYYIKKLPGLLKNVNENSNLVIKIIRYLWDAFFLYPDIQKYWYYPAMQAADDLLKNQDVDVIVSSFPPVTPHSIAKSLKEKHGIPWVADMRDLWTQYSYYSYSNFFPRKLLEKRLEIKTLTKANCLIIVSKPLAKILRKLHKAHEDIFIIPNGFDPENVNPGIPLTEKFSITYAGGLWNGKRDPGILFDAIKQLNLENKINITDFEINFFGPDEDLLREMVEKHDIVDIVNIHGPIPRDEVIKREWRSQMLLLLMWDNPHEEGVFTGKIFEYLASKRPIISIGYKGGVVDELLAKTSAGTSLNDIDEIKEEIFRAYSEFKSSGKVSYNGISEEIDKYSHKEMAKRFSDVFNIIIKKN</sequence>
<dbReference type="PANTHER" id="PTHR12526:SF629">
    <property type="entry name" value="TEICHURONIC ACID BIOSYNTHESIS GLYCOSYLTRANSFERASE TUAH-RELATED"/>
    <property type="match status" value="1"/>
</dbReference>
<proteinExistence type="predicted"/>
<protein>
    <recommendedName>
        <fullName evidence="3">Glycosyltransferase subfamily 4-like N-terminal domain-containing protein</fullName>
    </recommendedName>
</protein>
<name>A0A2A2H3Q5_METBR</name>
<feature type="domain" description="Glycosyltransferase subfamily 4-like N-terminal" evidence="3">
    <location>
        <begin position="77"/>
        <end position="195"/>
    </location>
</feature>
<evidence type="ECO:0000313" key="4">
    <source>
        <dbReference type="EMBL" id="PAV03926.1"/>
    </source>
</evidence>
<evidence type="ECO:0000256" key="2">
    <source>
        <dbReference type="ARBA" id="ARBA00022679"/>
    </source>
</evidence>
<organism evidence="4 5">
    <name type="scientific">Methanobacterium bryantii</name>
    <dbReference type="NCBI Taxonomy" id="2161"/>
    <lineage>
        <taxon>Archaea</taxon>
        <taxon>Methanobacteriati</taxon>
        <taxon>Methanobacteriota</taxon>
        <taxon>Methanomada group</taxon>
        <taxon>Methanobacteria</taxon>
        <taxon>Methanobacteriales</taxon>
        <taxon>Methanobacteriaceae</taxon>
        <taxon>Methanobacterium</taxon>
    </lineage>
</organism>
<evidence type="ECO:0000259" key="3">
    <source>
        <dbReference type="Pfam" id="PF13439"/>
    </source>
</evidence>
<evidence type="ECO:0000313" key="5">
    <source>
        <dbReference type="Proteomes" id="UP000217784"/>
    </source>
</evidence>
<gene>
    <name evidence="4" type="ORF">ASJ80_02610</name>
</gene>
<keyword evidence="2" id="KW-0808">Transferase</keyword>
<dbReference type="AlphaFoldDB" id="A0A2A2H3Q5"/>
<dbReference type="SUPFAM" id="SSF53756">
    <property type="entry name" value="UDP-Glycosyltransferase/glycogen phosphorylase"/>
    <property type="match status" value="1"/>
</dbReference>
<evidence type="ECO:0000256" key="1">
    <source>
        <dbReference type="ARBA" id="ARBA00022676"/>
    </source>
</evidence>
<dbReference type="EMBL" id="LMVM01000033">
    <property type="protein sequence ID" value="PAV03926.1"/>
    <property type="molecule type" value="Genomic_DNA"/>
</dbReference>
<comment type="caution">
    <text evidence="4">The sequence shown here is derived from an EMBL/GenBank/DDBJ whole genome shotgun (WGS) entry which is preliminary data.</text>
</comment>
<dbReference type="GO" id="GO:0016757">
    <property type="term" value="F:glycosyltransferase activity"/>
    <property type="evidence" value="ECO:0007669"/>
    <property type="project" value="UniProtKB-KW"/>
</dbReference>
<accession>A0A2A2H3Q5</accession>
<dbReference type="PANTHER" id="PTHR12526">
    <property type="entry name" value="GLYCOSYLTRANSFERASE"/>
    <property type="match status" value="1"/>
</dbReference>
<dbReference type="Pfam" id="PF13439">
    <property type="entry name" value="Glyco_transf_4"/>
    <property type="match status" value="1"/>
</dbReference>
<dbReference type="Gene3D" id="3.40.50.2000">
    <property type="entry name" value="Glycogen Phosphorylase B"/>
    <property type="match status" value="2"/>
</dbReference>
<reference evidence="4 5" key="1">
    <citation type="journal article" date="2017" name="BMC Genomics">
        <title>Genomic analysis of methanogenic archaea reveals a shift towards energy conservation.</title>
        <authorList>
            <person name="Gilmore S.P."/>
            <person name="Henske J.K."/>
            <person name="Sexton J.A."/>
            <person name="Solomon K.V."/>
            <person name="Seppala S."/>
            <person name="Yoo J.I."/>
            <person name="Huyett L.M."/>
            <person name="Pressman A."/>
            <person name="Cogan J.Z."/>
            <person name="Kivenson V."/>
            <person name="Peng X."/>
            <person name="Tan Y."/>
            <person name="Valentine D.L."/>
            <person name="O'Malley M.A."/>
        </authorList>
    </citation>
    <scope>NUCLEOTIDE SEQUENCE [LARGE SCALE GENOMIC DNA]</scope>
    <source>
        <strain evidence="4 5">M.o.H.</strain>
    </source>
</reference>
<keyword evidence="5" id="KW-1185">Reference proteome</keyword>
<dbReference type="Proteomes" id="UP000217784">
    <property type="component" value="Unassembled WGS sequence"/>
</dbReference>